<dbReference type="Proteomes" id="UP000254869">
    <property type="component" value="Unassembled WGS sequence"/>
</dbReference>
<dbReference type="AlphaFoldDB" id="A0A370ICM4"/>
<evidence type="ECO:0000313" key="3">
    <source>
        <dbReference type="Proteomes" id="UP000254869"/>
    </source>
</evidence>
<dbReference type="InterPro" id="IPR021708">
    <property type="entry name" value="DUF3291"/>
</dbReference>
<evidence type="ECO:0000259" key="1">
    <source>
        <dbReference type="Pfam" id="PF11695"/>
    </source>
</evidence>
<feature type="domain" description="DUF3291" evidence="1">
    <location>
        <begin position="5"/>
        <end position="119"/>
    </location>
</feature>
<protein>
    <submittedName>
        <fullName evidence="2">Uncharacterized protein DUF3291</fullName>
    </submittedName>
</protein>
<evidence type="ECO:0000313" key="2">
    <source>
        <dbReference type="EMBL" id="RDI68479.1"/>
    </source>
</evidence>
<proteinExistence type="predicted"/>
<keyword evidence="3" id="KW-1185">Reference proteome</keyword>
<dbReference type="EMBL" id="QQBC01000001">
    <property type="protein sequence ID" value="RDI68479.1"/>
    <property type="molecule type" value="Genomic_DNA"/>
</dbReference>
<dbReference type="STRING" id="1210086.GCA_001613105_04899"/>
<gene>
    <name evidence="2" type="ORF">DFR76_10114</name>
</gene>
<comment type="caution">
    <text evidence="2">The sequence shown here is derived from an EMBL/GenBank/DDBJ whole genome shotgun (WGS) entry which is preliminary data.</text>
</comment>
<sequence>MSNIALYTFGVLDPAMEPTALSDLSKRGDEIFSAVDDAPGFVGRAGGGYGENAEHAPGQDFGCWGIYVLPLGLPDFAGHDPLAHIATLSLWQDVESARLFVYSGLHREVLKLRYDWFLKGPGRVTFSGASRTARSPAGRTA</sequence>
<reference evidence="2 3" key="1">
    <citation type="submission" date="2018-07" db="EMBL/GenBank/DDBJ databases">
        <title>Genomic Encyclopedia of Type Strains, Phase IV (KMG-IV): sequencing the most valuable type-strain genomes for metagenomic binning, comparative biology and taxonomic classification.</title>
        <authorList>
            <person name="Goeker M."/>
        </authorList>
    </citation>
    <scope>NUCLEOTIDE SEQUENCE [LARGE SCALE GENOMIC DNA]</scope>
    <source>
        <strain evidence="2 3">DSM 44290</strain>
    </source>
</reference>
<dbReference type="RefSeq" id="WP_068001950.1">
    <property type="nucleotide sequence ID" value="NZ_QQBC01000001.1"/>
</dbReference>
<name>A0A370ICM4_9NOCA</name>
<organism evidence="2 3">
    <name type="scientific">Nocardia pseudobrasiliensis</name>
    <dbReference type="NCBI Taxonomy" id="45979"/>
    <lineage>
        <taxon>Bacteria</taxon>
        <taxon>Bacillati</taxon>
        <taxon>Actinomycetota</taxon>
        <taxon>Actinomycetes</taxon>
        <taxon>Mycobacteriales</taxon>
        <taxon>Nocardiaceae</taxon>
        <taxon>Nocardia</taxon>
    </lineage>
</organism>
<dbReference type="Pfam" id="PF11695">
    <property type="entry name" value="DUF3291"/>
    <property type="match status" value="1"/>
</dbReference>
<accession>A0A370ICM4</accession>